<feature type="transmembrane region" description="Helical" evidence="11">
    <location>
        <begin position="275"/>
        <end position="293"/>
    </location>
</feature>
<dbReference type="EMBL" id="CADCWN010000327">
    <property type="protein sequence ID" value="CAA9587366.1"/>
    <property type="molecule type" value="Genomic_DNA"/>
</dbReference>
<keyword evidence="2 11" id="KW-0132">Cell division</keyword>
<evidence type="ECO:0000256" key="9">
    <source>
        <dbReference type="ARBA" id="ARBA00023306"/>
    </source>
</evidence>
<keyword evidence="6 11" id="KW-0573">Peptidoglycan synthesis</keyword>
<dbReference type="GO" id="GO:0009252">
    <property type="term" value="P:peptidoglycan biosynthetic process"/>
    <property type="evidence" value="ECO:0007669"/>
    <property type="project" value="UniProtKB-UniRule"/>
</dbReference>
<keyword evidence="11 13" id="KW-0479">Metal-binding</keyword>
<keyword evidence="9 11" id="KW-0131">Cell cycle</keyword>
<dbReference type="InterPro" id="IPR000715">
    <property type="entry name" value="Glycosyl_transferase_4"/>
</dbReference>
<keyword evidence="8 11" id="KW-0472">Membrane</keyword>
<comment type="function">
    <text evidence="11">Catalyzes the initial step of the lipid cycle reactions in the biosynthesis of the cell wall peptidoglycan: transfers peptidoglycan precursor phospho-MurNAc-pentapeptide from UDP-MurNAc-pentapeptide onto the lipid carrier undecaprenyl phosphate, yielding undecaprenyl-pyrophosphoryl-MurNAc-pentapeptide, known as lipid I.</text>
</comment>
<dbReference type="AlphaFoldDB" id="A0A6J4VUS9"/>
<evidence type="ECO:0000256" key="1">
    <source>
        <dbReference type="ARBA" id="ARBA00004141"/>
    </source>
</evidence>
<accession>A0A6J4VUS9</accession>
<keyword evidence="10 11" id="KW-0961">Cell wall biogenesis/degradation</keyword>
<dbReference type="PANTHER" id="PTHR22926">
    <property type="entry name" value="PHOSPHO-N-ACETYLMURAMOYL-PENTAPEPTIDE-TRANSFERASE"/>
    <property type="match status" value="1"/>
</dbReference>
<sequence length="340" mass="36788">MILPLADIWFQIPQDRPNWNMAYSLAIAGLGFALTTFAGRYIIALLRRYKIGKQVRIDGPQSHIQTKTGTPTMGGIIFNLTAFALTFVFNLYDRLSMLLPLGVLLCCGLLGAIDDRLSLVGGSRAEGMTARFKFAWLFLFATVAAVILYGPLDLHHANIPILGRFDIGLAYIPIAILGIMGTAHAVNLTDGLDTLAGGTGAIAFVSYGIIGYIQGQVGVVTFCFIMVGALLGFLWHNAHPAQVFMGDTGSLALGASLATAAFMTGQWFLLPVVGLIFVVEALSVILQVAYFKLTGGRRLFKMSPIHHHFELIGWSETQVTMRFWLVGMMAGLFGVALALL</sequence>
<dbReference type="CDD" id="cd06852">
    <property type="entry name" value="GT_MraY"/>
    <property type="match status" value="1"/>
</dbReference>
<dbReference type="NCBIfam" id="TIGR00445">
    <property type="entry name" value="mraY"/>
    <property type="match status" value="1"/>
</dbReference>
<evidence type="ECO:0000256" key="5">
    <source>
        <dbReference type="ARBA" id="ARBA00022960"/>
    </source>
</evidence>
<feature type="transmembrane region" description="Helical" evidence="11">
    <location>
        <begin position="134"/>
        <end position="152"/>
    </location>
</feature>
<evidence type="ECO:0000256" key="11">
    <source>
        <dbReference type="HAMAP-Rule" id="MF_00038"/>
    </source>
</evidence>
<keyword evidence="7 11" id="KW-1133">Transmembrane helix</keyword>
<feature type="transmembrane region" description="Helical" evidence="11">
    <location>
        <begin position="20"/>
        <end position="43"/>
    </location>
</feature>
<proteinExistence type="inferred from homology"/>
<feature type="transmembrane region" description="Helical" evidence="11">
    <location>
        <begin position="321"/>
        <end position="339"/>
    </location>
</feature>
<evidence type="ECO:0000256" key="3">
    <source>
        <dbReference type="ARBA" id="ARBA00022679"/>
    </source>
</evidence>
<evidence type="ECO:0000256" key="13">
    <source>
        <dbReference type="PIRSR" id="PIRSR600715-1"/>
    </source>
</evidence>
<dbReference type="GO" id="GO:0046872">
    <property type="term" value="F:metal ion binding"/>
    <property type="evidence" value="ECO:0007669"/>
    <property type="project" value="UniProtKB-KW"/>
</dbReference>
<evidence type="ECO:0000256" key="12">
    <source>
        <dbReference type="NCBIfam" id="TIGR00445"/>
    </source>
</evidence>
<dbReference type="Pfam" id="PF00953">
    <property type="entry name" value="Glycos_transf_4"/>
    <property type="match status" value="1"/>
</dbReference>
<evidence type="ECO:0000256" key="10">
    <source>
        <dbReference type="ARBA" id="ARBA00023316"/>
    </source>
</evidence>
<feature type="transmembrane region" description="Helical" evidence="11">
    <location>
        <begin position="72"/>
        <end position="89"/>
    </location>
</feature>
<evidence type="ECO:0000313" key="14">
    <source>
        <dbReference type="EMBL" id="CAA9587366.1"/>
    </source>
</evidence>
<dbReference type="UniPathway" id="UPA00219"/>
<feature type="binding site" evidence="13">
    <location>
        <position position="187"/>
    </location>
    <ligand>
        <name>Mg(2+)</name>
        <dbReference type="ChEBI" id="CHEBI:18420"/>
    </ligand>
</feature>
<dbReference type="EC" id="2.7.8.13" evidence="11 12"/>
<comment type="cofactor">
    <cofactor evidence="11 13">
        <name>Mg(2+)</name>
        <dbReference type="ChEBI" id="CHEBI:18420"/>
    </cofactor>
</comment>
<dbReference type="HAMAP" id="MF_00038">
    <property type="entry name" value="MraY"/>
    <property type="match status" value="1"/>
</dbReference>
<comment type="pathway">
    <text evidence="11">Cell wall biogenesis; peptidoglycan biosynthesis.</text>
</comment>
<comment type="similarity">
    <text evidence="11">Belongs to the glycosyltransferase 4 family. MraY subfamily.</text>
</comment>
<keyword evidence="3 11" id="KW-0808">Transferase</keyword>
<dbReference type="InterPro" id="IPR003524">
    <property type="entry name" value="PNAcMuramoyl-5peptid_Trfase"/>
</dbReference>
<dbReference type="GO" id="GO:0008963">
    <property type="term" value="F:phospho-N-acetylmuramoyl-pentapeptide-transferase activity"/>
    <property type="evidence" value="ECO:0007669"/>
    <property type="project" value="UniProtKB-UniRule"/>
</dbReference>
<evidence type="ECO:0000256" key="4">
    <source>
        <dbReference type="ARBA" id="ARBA00022692"/>
    </source>
</evidence>
<evidence type="ECO:0000256" key="2">
    <source>
        <dbReference type="ARBA" id="ARBA00022618"/>
    </source>
</evidence>
<evidence type="ECO:0000256" key="8">
    <source>
        <dbReference type="ARBA" id="ARBA00023136"/>
    </source>
</evidence>
<protein>
    <recommendedName>
        <fullName evidence="11 12">Phospho-N-acetylmuramoyl-pentapeptide-transferase</fullName>
        <ecNumber evidence="11 12">2.7.8.13</ecNumber>
    </recommendedName>
    <alternativeName>
        <fullName evidence="11">UDP-MurNAc-pentapeptide phosphotransferase</fullName>
    </alternativeName>
</protein>
<feature type="transmembrane region" description="Helical" evidence="11">
    <location>
        <begin position="95"/>
        <end position="113"/>
    </location>
</feature>
<evidence type="ECO:0000256" key="7">
    <source>
        <dbReference type="ARBA" id="ARBA00022989"/>
    </source>
</evidence>
<dbReference type="PANTHER" id="PTHR22926:SF5">
    <property type="entry name" value="PHOSPHO-N-ACETYLMURAMOYL-PENTAPEPTIDE-TRANSFERASE HOMOLOG"/>
    <property type="match status" value="1"/>
</dbReference>
<organism evidence="14">
    <name type="scientific">uncultured Thermomicrobiales bacterium</name>
    <dbReference type="NCBI Taxonomy" id="1645740"/>
    <lineage>
        <taxon>Bacteria</taxon>
        <taxon>Pseudomonadati</taxon>
        <taxon>Thermomicrobiota</taxon>
        <taxon>Thermomicrobia</taxon>
        <taxon>Thermomicrobiales</taxon>
        <taxon>environmental samples</taxon>
    </lineage>
</organism>
<keyword evidence="4 11" id="KW-0812">Transmembrane</keyword>
<dbReference type="GO" id="GO:0005886">
    <property type="term" value="C:plasma membrane"/>
    <property type="evidence" value="ECO:0007669"/>
    <property type="project" value="UniProtKB-SubCell"/>
</dbReference>
<feature type="binding site" evidence="13">
    <location>
        <position position="247"/>
    </location>
    <ligand>
        <name>Mg(2+)</name>
        <dbReference type="ChEBI" id="CHEBI:18420"/>
    </ligand>
</feature>
<feature type="transmembrane region" description="Helical" evidence="11">
    <location>
        <begin position="167"/>
        <end position="188"/>
    </location>
</feature>
<feature type="transmembrane region" description="Helical" evidence="11">
    <location>
        <begin position="250"/>
        <end position="269"/>
    </location>
</feature>
<dbReference type="GO" id="GO:0071555">
    <property type="term" value="P:cell wall organization"/>
    <property type="evidence" value="ECO:0007669"/>
    <property type="project" value="UniProtKB-KW"/>
</dbReference>
<reference evidence="14" key="1">
    <citation type="submission" date="2020-02" db="EMBL/GenBank/DDBJ databases">
        <authorList>
            <person name="Meier V. D."/>
        </authorList>
    </citation>
    <scope>NUCLEOTIDE SEQUENCE</scope>
    <source>
        <strain evidence="14">AVDCRST_MAG18</strain>
    </source>
</reference>
<feature type="transmembrane region" description="Helical" evidence="11">
    <location>
        <begin position="219"/>
        <end position="238"/>
    </location>
</feature>
<gene>
    <name evidence="11" type="primary">mraY</name>
    <name evidence="14" type="ORF">AVDCRST_MAG18-4108</name>
</gene>
<keyword evidence="5 11" id="KW-0133">Cell shape</keyword>
<feature type="transmembrane region" description="Helical" evidence="11">
    <location>
        <begin position="195"/>
        <end position="213"/>
    </location>
</feature>
<keyword evidence="11" id="KW-1003">Cell membrane</keyword>
<dbReference type="GO" id="GO:0051301">
    <property type="term" value="P:cell division"/>
    <property type="evidence" value="ECO:0007669"/>
    <property type="project" value="UniProtKB-KW"/>
</dbReference>
<name>A0A6J4VUS9_9BACT</name>
<keyword evidence="11 13" id="KW-0460">Magnesium</keyword>
<comment type="catalytic activity">
    <reaction evidence="11">
        <text>UDP-N-acetyl-alpha-D-muramoyl-L-alanyl-gamma-D-glutamyl-meso-2,6-diaminopimeloyl-D-alanyl-D-alanine + di-trans,octa-cis-undecaprenyl phosphate = di-trans,octa-cis-undecaprenyl diphospho-N-acetyl-alpha-D-muramoyl-L-alanyl-D-glutamyl-meso-2,6-diaminopimeloyl-D-alanyl-D-alanine + UMP</text>
        <dbReference type="Rhea" id="RHEA:28386"/>
        <dbReference type="ChEBI" id="CHEBI:57865"/>
        <dbReference type="ChEBI" id="CHEBI:60392"/>
        <dbReference type="ChEBI" id="CHEBI:61386"/>
        <dbReference type="ChEBI" id="CHEBI:61387"/>
        <dbReference type="EC" id="2.7.8.13"/>
    </reaction>
</comment>
<dbReference type="GO" id="GO:0008360">
    <property type="term" value="P:regulation of cell shape"/>
    <property type="evidence" value="ECO:0007669"/>
    <property type="project" value="UniProtKB-KW"/>
</dbReference>
<comment type="subcellular location">
    <subcellularLocation>
        <location evidence="11">Cell membrane</location>
        <topology evidence="11">Multi-pass membrane protein</topology>
    </subcellularLocation>
    <subcellularLocation>
        <location evidence="1">Membrane</location>
        <topology evidence="1">Multi-pass membrane protein</topology>
    </subcellularLocation>
</comment>
<evidence type="ECO:0000256" key="6">
    <source>
        <dbReference type="ARBA" id="ARBA00022984"/>
    </source>
</evidence>